<protein>
    <submittedName>
        <fullName evidence="2">Uncharacterized protein</fullName>
    </submittedName>
</protein>
<evidence type="ECO:0000313" key="2">
    <source>
        <dbReference type="EMBL" id="CAA7051472.1"/>
    </source>
</evidence>
<organism evidence="2 3">
    <name type="scientific">Microthlaspi erraticum</name>
    <dbReference type="NCBI Taxonomy" id="1685480"/>
    <lineage>
        <taxon>Eukaryota</taxon>
        <taxon>Viridiplantae</taxon>
        <taxon>Streptophyta</taxon>
        <taxon>Embryophyta</taxon>
        <taxon>Tracheophyta</taxon>
        <taxon>Spermatophyta</taxon>
        <taxon>Magnoliopsida</taxon>
        <taxon>eudicotyledons</taxon>
        <taxon>Gunneridae</taxon>
        <taxon>Pentapetalae</taxon>
        <taxon>rosids</taxon>
        <taxon>malvids</taxon>
        <taxon>Brassicales</taxon>
        <taxon>Brassicaceae</taxon>
        <taxon>Coluteocarpeae</taxon>
        <taxon>Microthlaspi</taxon>
    </lineage>
</organism>
<name>A0A6D2KGQ1_9BRAS</name>
<dbReference type="EMBL" id="CACVBM020000199">
    <property type="protein sequence ID" value="CAA7015774.1"/>
    <property type="molecule type" value="Genomic_DNA"/>
</dbReference>
<proteinExistence type="predicted"/>
<keyword evidence="3" id="KW-1185">Reference proteome</keyword>
<gene>
    <name evidence="1" type="ORF">MERR_LOCUS3009</name>
    <name evidence="2" type="ORF">MERR_LOCUS38707</name>
</gene>
<sequence length="154" mass="17652">MTVCNNREKAGLKERPESANADAAEVFQFLQITKPVTVTLGLAQVKDVHTAICSIQRPFPCVRLRRWTIQIDTHLWHRWKTKIGILQIVSELVLPKVDIFQVTKWIVLLNSSLRSSFISTEGVYMRISTSLLIVEVLNWLLSTASKFDIFERKA</sequence>
<dbReference type="Proteomes" id="UP000467841">
    <property type="component" value="Unassembled WGS sequence"/>
</dbReference>
<evidence type="ECO:0000313" key="1">
    <source>
        <dbReference type="EMBL" id="CAA7015774.1"/>
    </source>
</evidence>
<evidence type="ECO:0000313" key="3">
    <source>
        <dbReference type="Proteomes" id="UP000467841"/>
    </source>
</evidence>
<reference evidence="2 3" key="1">
    <citation type="submission" date="2020-01" db="EMBL/GenBank/DDBJ databases">
        <authorList>
            <person name="Mishra B."/>
        </authorList>
    </citation>
    <scope>NUCLEOTIDE SEQUENCE [LARGE SCALE GENOMIC DNA]</scope>
</reference>
<dbReference type="AlphaFoldDB" id="A0A6D2KGQ1"/>
<dbReference type="EMBL" id="CACVBM020001478">
    <property type="protein sequence ID" value="CAA7051472.1"/>
    <property type="molecule type" value="Genomic_DNA"/>
</dbReference>
<accession>A0A6D2KGQ1</accession>